<reference evidence="1 2" key="1">
    <citation type="submission" date="2018-07" db="EMBL/GenBank/DDBJ databases">
        <title>Dyella tabacisoli L4-6T, whole genome shotgun sequence.</title>
        <authorList>
            <person name="Zhou X.-K."/>
            <person name="Li W.-J."/>
            <person name="Duan Y.-Q."/>
        </authorList>
    </citation>
    <scope>NUCLEOTIDE SEQUENCE [LARGE SCALE GENOMIC DNA]</scope>
    <source>
        <strain evidence="1 2">L4-6</strain>
    </source>
</reference>
<dbReference type="AlphaFoldDB" id="A0A369UK42"/>
<evidence type="ECO:0000313" key="1">
    <source>
        <dbReference type="EMBL" id="RDD80485.1"/>
    </source>
</evidence>
<organism evidence="1 2">
    <name type="scientific">Dyella tabacisoli</name>
    <dbReference type="NCBI Taxonomy" id="2282381"/>
    <lineage>
        <taxon>Bacteria</taxon>
        <taxon>Pseudomonadati</taxon>
        <taxon>Pseudomonadota</taxon>
        <taxon>Gammaproteobacteria</taxon>
        <taxon>Lysobacterales</taxon>
        <taxon>Rhodanobacteraceae</taxon>
        <taxon>Dyella</taxon>
    </lineage>
</organism>
<dbReference type="EMBL" id="QQAH01000016">
    <property type="protein sequence ID" value="RDD80485.1"/>
    <property type="molecule type" value="Genomic_DNA"/>
</dbReference>
<name>A0A369UK42_9GAMM</name>
<gene>
    <name evidence="1" type="ORF">DVJ77_16475</name>
</gene>
<dbReference type="RefSeq" id="WP_114846610.1">
    <property type="nucleotide sequence ID" value="NZ_JBHSPE010000025.1"/>
</dbReference>
<sequence>MHLELPKVRLQSLKEFSTHYLMIVLSILTALGLEAWIERVHHEHAAVDAMVKIEAEIHENLIQIKHQRDHDFARMHALEKIRDGLVVDLKAHASTAVINRHIHEADPYGLYLDWRWPVMRREAWDVSVANQSASWIDADRLRRYSSIYAAQNASAAITIQEASNVLSGQRMADILVDMKMDDYQPRELLHVVNQMAGAASEVAHGLDSLVTRMDSALSNVPESSTRMPASS</sequence>
<protein>
    <submittedName>
        <fullName evidence="1">Uncharacterized protein</fullName>
    </submittedName>
</protein>
<keyword evidence="2" id="KW-1185">Reference proteome</keyword>
<accession>A0A369UK42</accession>
<comment type="caution">
    <text evidence="1">The sequence shown here is derived from an EMBL/GenBank/DDBJ whole genome shotgun (WGS) entry which is preliminary data.</text>
</comment>
<proteinExistence type="predicted"/>
<dbReference type="OrthoDB" id="8750771at2"/>
<evidence type="ECO:0000313" key="2">
    <source>
        <dbReference type="Proteomes" id="UP000253782"/>
    </source>
</evidence>
<dbReference type="Proteomes" id="UP000253782">
    <property type="component" value="Unassembled WGS sequence"/>
</dbReference>